<name>H5T970_9ALTE</name>
<protein>
    <submittedName>
        <fullName evidence="1">Uncharacterized protein</fullName>
    </submittedName>
</protein>
<dbReference type="AlphaFoldDB" id="H5T970"/>
<organism evidence="1 2">
    <name type="scientific">Glaciecola punicea ACAM 611</name>
    <dbReference type="NCBI Taxonomy" id="1121923"/>
    <lineage>
        <taxon>Bacteria</taxon>
        <taxon>Pseudomonadati</taxon>
        <taxon>Pseudomonadota</taxon>
        <taxon>Gammaproteobacteria</taxon>
        <taxon>Alteromonadales</taxon>
        <taxon>Alteromonadaceae</taxon>
        <taxon>Glaciecola</taxon>
    </lineage>
</organism>
<gene>
    <name evidence="1" type="ORF">GPUN_0708</name>
</gene>
<dbReference type="Proteomes" id="UP000053586">
    <property type="component" value="Unassembled WGS sequence"/>
</dbReference>
<sequence>MAITIEATKSAKLQAELFGKPVLVVEFNSSMIACHYTWILASDCDSNW</sequence>
<reference evidence="1 2" key="2">
    <citation type="journal article" date="2017" name="Antonie Van Leeuwenhoek">
        <title>Rhizobium rhizosphaerae sp. nov., a novel species isolated from rice rhizosphere.</title>
        <authorList>
            <person name="Zhao J.J."/>
            <person name="Zhang J."/>
            <person name="Zhang R.J."/>
            <person name="Zhang C.W."/>
            <person name="Yin H.Q."/>
            <person name="Zhang X.X."/>
        </authorList>
    </citation>
    <scope>NUCLEOTIDE SEQUENCE [LARGE SCALE GENOMIC DNA]</scope>
    <source>
        <strain evidence="1 2">ACAM 611</strain>
    </source>
</reference>
<dbReference type="EMBL" id="BAET01000007">
    <property type="protein sequence ID" value="GAB54847.1"/>
    <property type="molecule type" value="Genomic_DNA"/>
</dbReference>
<reference evidence="1 2" key="1">
    <citation type="journal article" date="2012" name="J. Bacteriol.">
        <title>Genome sequence of proteorhodopsin-containing sea ice bacterium Glaciecola punicea ACAM 611T.</title>
        <authorList>
            <person name="Qin Q.-L."/>
            <person name="Xie B.-B."/>
            <person name="Shu Y.-L."/>
            <person name="Rong J.-C."/>
            <person name="Zhao D.-L."/>
            <person name="Zhang X.-Y."/>
            <person name="Chen X.-L."/>
            <person name="Zhou B.-C."/>
            <person name="Zhanga Y.-Z."/>
        </authorList>
    </citation>
    <scope>NUCLEOTIDE SEQUENCE [LARGE SCALE GENOMIC DNA]</scope>
    <source>
        <strain evidence="1 2">ACAM 611</strain>
    </source>
</reference>
<keyword evidence="2" id="KW-1185">Reference proteome</keyword>
<evidence type="ECO:0000313" key="1">
    <source>
        <dbReference type="EMBL" id="GAB54847.1"/>
    </source>
</evidence>
<proteinExistence type="predicted"/>
<evidence type="ECO:0000313" key="2">
    <source>
        <dbReference type="Proteomes" id="UP000053586"/>
    </source>
</evidence>
<comment type="caution">
    <text evidence="1">The sequence shown here is derived from an EMBL/GenBank/DDBJ whole genome shotgun (WGS) entry which is preliminary data.</text>
</comment>
<accession>H5T970</accession>